<evidence type="ECO:0000313" key="9">
    <source>
        <dbReference type="Proteomes" id="UP001165565"/>
    </source>
</evidence>
<dbReference type="InterPro" id="IPR008921">
    <property type="entry name" value="DNA_pol3_clamp-load_cplx_C"/>
</dbReference>
<keyword evidence="3" id="KW-0548">Nucleotidyltransferase</keyword>
<evidence type="ECO:0000256" key="7">
    <source>
        <dbReference type="ARBA" id="ARBA00049244"/>
    </source>
</evidence>
<evidence type="ECO:0000256" key="6">
    <source>
        <dbReference type="ARBA" id="ARBA00034754"/>
    </source>
</evidence>
<dbReference type="EC" id="2.7.7.7" evidence="1"/>
<evidence type="ECO:0000256" key="4">
    <source>
        <dbReference type="ARBA" id="ARBA00022705"/>
    </source>
</evidence>
<gene>
    <name evidence="8" type="ORF">NEE01_10180</name>
</gene>
<keyword evidence="2" id="KW-0808">Transferase</keyword>
<keyword evidence="9" id="KW-1185">Reference proteome</keyword>
<dbReference type="Gene3D" id="1.20.272.10">
    <property type="match status" value="1"/>
</dbReference>
<organism evidence="8 9">
    <name type="scientific">Sphingomonas lycopersici</name>
    <dbReference type="NCBI Taxonomy" id="2951807"/>
    <lineage>
        <taxon>Bacteria</taxon>
        <taxon>Pseudomonadati</taxon>
        <taxon>Pseudomonadota</taxon>
        <taxon>Alphaproteobacteria</taxon>
        <taxon>Sphingomonadales</taxon>
        <taxon>Sphingomonadaceae</taxon>
        <taxon>Sphingomonas</taxon>
    </lineage>
</organism>
<sequence>MKASETRIRQALDRPSPDIRLYLLYGPDESAALALAERLGRAMGPEAERVDLDGAALRGDSARLADEAASLSLFGTARYIRVTGVGDESTAAVEALLAAERAGNPVVMIAPSAKATSRLVKRALEADSALATACYVPVGEGAEALAGQLAREHGLRMAGGAARRLVQATGADRAVMTRELEKLALYLDAGPDCPQQLDDAALDAVGADLGEAEMSEIVEAVVAGRSSDLGDALRRMGEAGGSAIPWLRSLARRLGALAEMRADVAAGGDIASVIKRHRVFFREEAATAAALRRWSPEALAEAQRQVRRVERALVASGTAGAVLADQAMIRLAERARRLGRG</sequence>
<dbReference type="AlphaFoldDB" id="A0AA41ZG97"/>
<dbReference type="InterPro" id="IPR027417">
    <property type="entry name" value="P-loop_NTPase"/>
</dbReference>
<keyword evidence="5" id="KW-0239">DNA-directed DNA polymerase</keyword>
<dbReference type="SUPFAM" id="SSF48019">
    <property type="entry name" value="post-AAA+ oligomerization domain-like"/>
    <property type="match status" value="1"/>
</dbReference>
<dbReference type="NCBIfam" id="TIGR01128">
    <property type="entry name" value="holA"/>
    <property type="match status" value="1"/>
</dbReference>
<dbReference type="Proteomes" id="UP001165565">
    <property type="component" value="Unassembled WGS sequence"/>
</dbReference>
<dbReference type="GO" id="GO:0003677">
    <property type="term" value="F:DNA binding"/>
    <property type="evidence" value="ECO:0007669"/>
    <property type="project" value="InterPro"/>
</dbReference>
<name>A0AA41ZG97_9SPHN</name>
<evidence type="ECO:0000313" key="8">
    <source>
        <dbReference type="EMBL" id="MCW6535153.1"/>
    </source>
</evidence>
<dbReference type="GO" id="GO:0006261">
    <property type="term" value="P:DNA-templated DNA replication"/>
    <property type="evidence" value="ECO:0007669"/>
    <property type="project" value="TreeGrafter"/>
</dbReference>
<dbReference type="Gene3D" id="1.10.8.60">
    <property type="match status" value="1"/>
</dbReference>
<evidence type="ECO:0000256" key="2">
    <source>
        <dbReference type="ARBA" id="ARBA00022679"/>
    </source>
</evidence>
<dbReference type="PANTHER" id="PTHR34388:SF1">
    <property type="entry name" value="DNA POLYMERASE III SUBUNIT DELTA"/>
    <property type="match status" value="1"/>
</dbReference>
<dbReference type="EMBL" id="JANFAV010000005">
    <property type="protein sequence ID" value="MCW6535153.1"/>
    <property type="molecule type" value="Genomic_DNA"/>
</dbReference>
<comment type="caution">
    <text evidence="8">The sequence shown here is derived from an EMBL/GenBank/DDBJ whole genome shotgun (WGS) entry which is preliminary data.</text>
</comment>
<protein>
    <recommendedName>
        <fullName evidence="1">DNA-directed DNA polymerase</fullName>
        <ecNumber evidence="1">2.7.7.7</ecNumber>
    </recommendedName>
</protein>
<evidence type="ECO:0000256" key="1">
    <source>
        <dbReference type="ARBA" id="ARBA00012417"/>
    </source>
</evidence>
<dbReference type="SUPFAM" id="SSF52540">
    <property type="entry name" value="P-loop containing nucleoside triphosphate hydrolases"/>
    <property type="match status" value="1"/>
</dbReference>
<dbReference type="GO" id="GO:0009360">
    <property type="term" value="C:DNA polymerase III complex"/>
    <property type="evidence" value="ECO:0007669"/>
    <property type="project" value="TreeGrafter"/>
</dbReference>
<reference evidence="8" key="1">
    <citation type="submission" date="2022-06" db="EMBL/GenBank/DDBJ databases">
        <title>Sphingomonas sp. nov. isolated from rhizosphere soil of tomato.</title>
        <authorList>
            <person name="Dong H."/>
            <person name="Gao R."/>
        </authorList>
    </citation>
    <scope>NUCLEOTIDE SEQUENCE</scope>
    <source>
        <strain evidence="8">MMSM24</strain>
    </source>
</reference>
<accession>A0AA41ZG97</accession>
<keyword evidence="4" id="KW-0235">DNA replication</keyword>
<dbReference type="GO" id="GO:0003887">
    <property type="term" value="F:DNA-directed DNA polymerase activity"/>
    <property type="evidence" value="ECO:0007669"/>
    <property type="project" value="UniProtKB-KW"/>
</dbReference>
<comment type="catalytic activity">
    <reaction evidence="7">
        <text>DNA(n) + a 2'-deoxyribonucleoside 5'-triphosphate = DNA(n+1) + diphosphate</text>
        <dbReference type="Rhea" id="RHEA:22508"/>
        <dbReference type="Rhea" id="RHEA-COMP:17339"/>
        <dbReference type="Rhea" id="RHEA-COMP:17340"/>
        <dbReference type="ChEBI" id="CHEBI:33019"/>
        <dbReference type="ChEBI" id="CHEBI:61560"/>
        <dbReference type="ChEBI" id="CHEBI:173112"/>
        <dbReference type="EC" id="2.7.7.7"/>
    </reaction>
</comment>
<evidence type="ECO:0000256" key="3">
    <source>
        <dbReference type="ARBA" id="ARBA00022695"/>
    </source>
</evidence>
<evidence type="ECO:0000256" key="5">
    <source>
        <dbReference type="ARBA" id="ARBA00022932"/>
    </source>
</evidence>
<dbReference type="InterPro" id="IPR005790">
    <property type="entry name" value="DNA_polIII_delta"/>
</dbReference>
<dbReference type="RefSeq" id="WP_265268834.1">
    <property type="nucleotide sequence ID" value="NZ_JANFAV010000005.1"/>
</dbReference>
<proteinExistence type="inferred from homology"/>
<comment type="similarity">
    <text evidence="6">Belongs to the DNA polymerase HolA subunit family.</text>
</comment>
<dbReference type="PANTHER" id="PTHR34388">
    <property type="entry name" value="DNA POLYMERASE III SUBUNIT DELTA"/>
    <property type="match status" value="1"/>
</dbReference>